<accession>A0A8S5T7H9</accession>
<name>A0A8S5T7H9_9CAUD</name>
<dbReference type="EMBL" id="BK032767">
    <property type="protein sequence ID" value="DAF59300.1"/>
    <property type="molecule type" value="Genomic_DNA"/>
</dbReference>
<sequence>MLGNSHNFGNFFLILQKKAYRFFYRQKHYIKRVPFKLVRNHNQQPTCCKAHPPF</sequence>
<proteinExistence type="predicted"/>
<protein>
    <submittedName>
        <fullName evidence="1">Uncharacterized protein</fullName>
    </submittedName>
</protein>
<reference evidence="1" key="1">
    <citation type="journal article" date="2021" name="Proc. Natl. Acad. Sci. U.S.A.">
        <title>A Catalog of Tens of Thousands of Viruses from Human Metagenomes Reveals Hidden Associations with Chronic Diseases.</title>
        <authorList>
            <person name="Tisza M.J."/>
            <person name="Buck C.B."/>
        </authorList>
    </citation>
    <scope>NUCLEOTIDE SEQUENCE</scope>
    <source>
        <strain evidence="1">Ctj6w2</strain>
    </source>
</reference>
<organism evidence="1">
    <name type="scientific">Siphoviridae sp. ctj6w2</name>
    <dbReference type="NCBI Taxonomy" id="2827919"/>
    <lineage>
        <taxon>Viruses</taxon>
        <taxon>Duplodnaviria</taxon>
        <taxon>Heunggongvirae</taxon>
        <taxon>Uroviricota</taxon>
        <taxon>Caudoviricetes</taxon>
    </lineage>
</organism>
<evidence type="ECO:0000313" key="1">
    <source>
        <dbReference type="EMBL" id="DAF59300.1"/>
    </source>
</evidence>